<reference evidence="3" key="1">
    <citation type="submission" date="2016-06" db="UniProtKB">
        <authorList>
            <consortium name="WormBaseParasite"/>
        </authorList>
    </citation>
    <scope>IDENTIFICATION</scope>
</reference>
<accession>A0A183A695</accession>
<dbReference type="Proteomes" id="UP000272942">
    <property type="component" value="Unassembled WGS sequence"/>
</dbReference>
<evidence type="ECO:0000313" key="1">
    <source>
        <dbReference type="EMBL" id="VDP66590.1"/>
    </source>
</evidence>
<organism evidence="3">
    <name type="scientific">Echinostoma caproni</name>
    <dbReference type="NCBI Taxonomy" id="27848"/>
    <lineage>
        <taxon>Eukaryota</taxon>
        <taxon>Metazoa</taxon>
        <taxon>Spiralia</taxon>
        <taxon>Lophotrochozoa</taxon>
        <taxon>Platyhelminthes</taxon>
        <taxon>Trematoda</taxon>
        <taxon>Digenea</taxon>
        <taxon>Plagiorchiida</taxon>
        <taxon>Echinostomata</taxon>
        <taxon>Echinostomatoidea</taxon>
        <taxon>Echinostomatidae</taxon>
        <taxon>Echinostoma</taxon>
    </lineage>
</organism>
<evidence type="ECO:0000313" key="2">
    <source>
        <dbReference type="Proteomes" id="UP000272942"/>
    </source>
</evidence>
<keyword evidence="2" id="KW-1185">Reference proteome</keyword>
<evidence type="ECO:0000313" key="3">
    <source>
        <dbReference type="WBParaSite" id="ECPE_0000248001-mRNA-1"/>
    </source>
</evidence>
<sequence length="69" mass="7516">MLPFCLLTLMGNDPYDEEAVSGASSAEAEKLDLMGEFHEVQGKGDQPQPWTPTADHTGALEVITQLRLD</sequence>
<name>A0A183A695_9TREM</name>
<dbReference type="EMBL" id="UZAN01039637">
    <property type="protein sequence ID" value="VDP66590.1"/>
    <property type="molecule type" value="Genomic_DNA"/>
</dbReference>
<gene>
    <name evidence="1" type="ORF">ECPE_LOCUS2480</name>
</gene>
<proteinExistence type="predicted"/>
<protein>
    <submittedName>
        <fullName evidence="3">Secreted protein</fullName>
    </submittedName>
</protein>
<reference evidence="1 2" key="2">
    <citation type="submission" date="2018-11" db="EMBL/GenBank/DDBJ databases">
        <authorList>
            <consortium name="Pathogen Informatics"/>
        </authorList>
    </citation>
    <scope>NUCLEOTIDE SEQUENCE [LARGE SCALE GENOMIC DNA]</scope>
    <source>
        <strain evidence="1 2">Egypt</strain>
    </source>
</reference>
<dbReference type="WBParaSite" id="ECPE_0000248001-mRNA-1">
    <property type="protein sequence ID" value="ECPE_0000248001-mRNA-1"/>
    <property type="gene ID" value="ECPE_0000248001"/>
</dbReference>
<dbReference type="AlphaFoldDB" id="A0A183A695"/>